<dbReference type="STRING" id="675824.A0A1E3QB39"/>
<keyword evidence="2" id="KW-1133">Transmembrane helix</keyword>
<dbReference type="Gene3D" id="2.60.200.20">
    <property type="match status" value="1"/>
</dbReference>
<dbReference type="InterPro" id="IPR008984">
    <property type="entry name" value="SMAD_FHA_dom_sf"/>
</dbReference>
<evidence type="ECO:0000256" key="1">
    <source>
        <dbReference type="SAM" id="MobiDB-lite"/>
    </source>
</evidence>
<dbReference type="SMART" id="SM00240">
    <property type="entry name" value="FHA"/>
    <property type="match status" value="1"/>
</dbReference>
<feature type="compositionally biased region" description="Polar residues" evidence="1">
    <location>
        <begin position="305"/>
        <end position="321"/>
    </location>
</feature>
<keyword evidence="2" id="KW-0472">Membrane</keyword>
<feature type="region of interest" description="Disordered" evidence="1">
    <location>
        <begin position="305"/>
        <end position="325"/>
    </location>
</feature>
<feature type="region of interest" description="Disordered" evidence="1">
    <location>
        <begin position="432"/>
        <end position="476"/>
    </location>
</feature>
<feature type="transmembrane region" description="Helical" evidence="2">
    <location>
        <begin position="507"/>
        <end position="528"/>
    </location>
</feature>
<evidence type="ECO:0000259" key="3">
    <source>
        <dbReference type="PROSITE" id="PS50006"/>
    </source>
</evidence>
<name>A0A1E3QB39_LIPST</name>
<dbReference type="AlphaFoldDB" id="A0A1E3QB39"/>
<evidence type="ECO:0000313" key="5">
    <source>
        <dbReference type="Proteomes" id="UP000094385"/>
    </source>
</evidence>
<dbReference type="OrthoDB" id="4096268at2759"/>
<keyword evidence="2" id="KW-0812">Transmembrane</keyword>
<feature type="domain" description="FHA" evidence="3">
    <location>
        <begin position="49"/>
        <end position="111"/>
    </location>
</feature>
<proteinExistence type="predicted"/>
<organism evidence="4 5">
    <name type="scientific">Lipomyces starkeyi NRRL Y-11557</name>
    <dbReference type="NCBI Taxonomy" id="675824"/>
    <lineage>
        <taxon>Eukaryota</taxon>
        <taxon>Fungi</taxon>
        <taxon>Dikarya</taxon>
        <taxon>Ascomycota</taxon>
        <taxon>Saccharomycotina</taxon>
        <taxon>Lipomycetes</taxon>
        <taxon>Lipomycetales</taxon>
        <taxon>Lipomycetaceae</taxon>
        <taxon>Lipomyces</taxon>
    </lineage>
</organism>
<accession>A0A1E3QB39</accession>
<keyword evidence="5" id="KW-1185">Reference proteome</keyword>
<dbReference type="EMBL" id="KV454292">
    <property type="protein sequence ID" value="ODQ74227.1"/>
    <property type="molecule type" value="Genomic_DNA"/>
</dbReference>
<feature type="compositionally biased region" description="Basic and acidic residues" evidence="1">
    <location>
        <begin position="439"/>
        <end position="457"/>
    </location>
</feature>
<reference evidence="4 5" key="1">
    <citation type="journal article" date="2016" name="Proc. Natl. Acad. Sci. U.S.A.">
        <title>Comparative genomics of biotechnologically important yeasts.</title>
        <authorList>
            <person name="Riley R."/>
            <person name="Haridas S."/>
            <person name="Wolfe K.H."/>
            <person name="Lopes M.R."/>
            <person name="Hittinger C.T."/>
            <person name="Goeker M."/>
            <person name="Salamov A.A."/>
            <person name="Wisecaver J.H."/>
            <person name="Long T.M."/>
            <person name="Calvey C.H."/>
            <person name="Aerts A.L."/>
            <person name="Barry K.W."/>
            <person name="Choi C."/>
            <person name="Clum A."/>
            <person name="Coughlan A.Y."/>
            <person name="Deshpande S."/>
            <person name="Douglass A.P."/>
            <person name="Hanson S.J."/>
            <person name="Klenk H.-P."/>
            <person name="LaButti K.M."/>
            <person name="Lapidus A."/>
            <person name="Lindquist E.A."/>
            <person name="Lipzen A.M."/>
            <person name="Meier-Kolthoff J.P."/>
            <person name="Ohm R.A."/>
            <person name="Otillar R.P."/>
            <person name="Pangilinan J.L."/>
            <person name="Peng Y."/>
            <person name="Rokas A."/>
            <person name="Rosa C.A."/>
            <person name="Scheuner C."/>
            <person name="Sibirny A.A."/>
            <person name="Slot J.C."/>
            <person name="Stielow J.B."/>
            <person name="Sun H."/>
            <person name="Kurtzman C.P."/>
            <person name="Blackwell M."/>
            <person name="Grigoriev I.V."/>
            <person name="Jeffries T.W."/>
        </authorList>
    </citation>
    <scope>NUCLEOTIDE SEQUENCE [LARGE SCALE GENOMIC DNA]</scope>
    <source>
        <strain evidence="4 5">NRRL Y-11557</strain>
    </source>
</reference>
<gene>
    <name evidence="4" type="ORF">LIPSTDRAFT_69797</name>
</gene>
<dbReference type="PROSITE" id="PS50006">
    <property type="entry name" value="FHA_DOMAIN"/>
    <property type="match status" value="1"/>
</dbReference>
<evidence type="ECO:0000313" key="4">
    <source>
        <dbReference type="EMBL" id="ODQ74227.1"/>
    </source>
</evidence>
<protein>
    <recommendedName>
        <fullName evidence="3">FHA domain-containing protein</fullName>
    </recommendedName>
</protein>
<evidence type="ECO:0000256" key="2">
    <source>
        <dbReference type="SAM" id="Phobius"/>
    </source>
</evidence>
<sequence length="530" mass="57646">MDVQEVIITLNPLPPPGEIALALSKRRLLSPLLQRAITLSTKSSDSSYVILGRSSHNVTKKLFPAAGNAYFDSPNISRHHATIFIDNSRYRVLKVRDTGSLHGTYRCGERVPRDGIVLYDQDIINLGTKIIYDGDVIPPQRILVSIKWLPVSSSLKAVMSPLNGFGIQELSDSEAEITASDFPAEANFSAAASSSPSCQARIHSCGILDDKENRQPSTSTIQCALTKLSEFAEKSLPFNKASKNIGQRSGISEIEAEEASLQQLEHAKKVKDRSPPSDVHDDGGRVVSWMRPLLMGFAASPTLTESVSENELRAQNESNDQNEPEHVIDVPNEAEVEQPKEDTTAIQVEDRKETSAVAEPRSGIEEKPVKVEIAPDEEKSDKRNSSIEIIDLLNSTPVACHLAQPISPDADSKQSIENWDDQSSCDAILTDVPVSEGAQKPEDGKQVDAKRRFSDFDERTDEEIDNSPRHTITSKRRRLECSPVVGSAESLATSSSTPSTPALIGRYAAATAVGLVIGSVGTFTALLLSE</sequence>
<dbReference type="SUPFAM" id="SSF49879">
    <property type="entry name" value="SMAD/FHA domain"/>
    <property type="match status" value="1"/>
</dbReference>
<dbReference type="Pfam" id="PF00498">
    <property type="entry name" value="FHA"/>
    <property type="match status" value="1"/>
</dbReference>
<dbReference type="InterPro" id="IPR000253">
    <property type="entry name" value="FHA_dom"/>
</dbReference>
<feature type="region of interest" description="Disordered" evidence="1">
    <location>
        <begin position="349"/>
        <end position="383"/>
    </location>
</feature>
<dbReference type="Proteomes" id="UP000094385">
    <property type="component" value="Unassembled WGS sequence"/>
</dbReference>